<protein>
    <submittedName>
        <fullName evidence="1">Uncharacterized protein</fullName>
    </submittedName>
</protein>
<dbReference type="EMBL" id="MF403008">
    <property type="protein sequence ID" value="AUZ94932.1"/>
    <property type="molecule type" value="Genomic_DNA"/>
</dbReference>
<organism evidence="1 2">
    <name type="scientific">Agrobacterium phage Atu_ph07</name>
    <dbReference type="NCBI Taxonomy" id="2024264"/>
    <lineage>
        <taxon>Viruses</taxon>
        <taxon>Duplodnaviria</taxon>
        <taxon>Heunggongvirae</taxon>
        <taxon>Uroviricota</taxon>
        <taxon>Caudoviricetes</taxon>
        <taxon>Polybotosvirus</taxon>
        <taxon>Polybotosvirus Atuph07</taxon>
    </lineage>
</organism>
<name>A0A2L0UZE7_9CAUD</name>
<keyword evidence="2" id="KW-1185">Reference proteome</keyword>
<accession>A0A2L0UZE7</accession>
<dbReference type="GeneID" id="40088153"/>
<reference evidence="1 2" key="1">
    <citation type="submission" date="2017-06" db="EMBL/GenBank/DDBJ databases">
        <authorList>
            <person name="Kim H.J."/>
            <person name="Triplett B.A."/>
        </authorList>
    </citation>
    <scope>NUCLEOTIDE SEQUENCE [LARGE SCALE GENOMIC DNA]</scope>
</reference>
<dbReference type="Proteomes" id="UP000223025">
    <property type="component" value="Segment"/>
</dbReference>
<sequence>MSLTNIFNPYMKHLLAEYQIDNNGIVEEGWRVTNDPYIQLLKAKLIELVPTANHDLINPHDIISIHPADGITYANETIVISYTVSPDDSVRERYIIPMDMKLATKGKDSSLELEYTIKYDTVTGESFAKVCDADFEKYLLPEELPSGIYFGKSFGVGVHMTRDYRRNYADFYFIHPDRELMRKFYGDLYPEYDEDFTPTHRGYCMTVDQITREVVRIKRYVYWNDKELNHLELI</sequence>
<proteinExistence type="predicted"/>
<dbReference type="KEGG" id="vg:40088153"/>
<dbReference type="RefSeq" id="YP_009611815.1">
    <property type="nucleotide sequence ID" value="NC_042013.1"/>
</dbReference>
<evidence type="ECO:0000313" key="2">
    <source>
        <dbReference type="Proteomes" id="UP000223025"/>
    </source>
</evidence>
<evidence type="ECO:0000313" key="1">
    <source>
        <dbReference type="EMBL" id="AUZ94932.1"/>
    </source>
</evidence>